<dbReference type="InterPro" id="IPR020816">
    <property type="entry name" value="Histone-like_DNA-bd_CS"/>
</dbReference>
<evidence type="ECO:0000313" key="6">
    <source>
        <dbReference type="EMBL" id="KOO06991.1"/>
    </source>
</evidence>
<dbReference type="OrthoDB" id="9799835at2"/>
<evidence type="ECO:0000256" key="3">
    <source>
        <dbReference type="ARBA" id="ARBA00023067"/>
    </source>
</evidence>
<comment type="function">
    <text evidence="1">Histone-like DNA-binding protein which is capable of wrapping DNA to stabilize it, and thus to prevent its denaturation under extreme environmental conditions.</text>
</comment>
<dbReference type="GO" id="GO:0003677">
    <property type="term" value="F:DNA binding"/>
    <property type="evidence" value="ECO:0007669"/>
    <property type="project" value="UniProtKB-KW"/>
</dbReference>
<dbReference type="PRINTS" id="PR01727">
    <property type="entry name" value="DNABINDINGHU"/>
</dbReference>
<proteinExistence type="inferred from homology"/>
<protein>
    <submittedName>
        <fullName evidence="6">DNA-binding protein HU</fullName>
    </submittedName>
</protein>
<dbReference type="GO" id="GO:0006351">
    <property type="term" value="P:DNA-templated transcription"/>
    <property type="evidence" value="ECO:0007669"/>
    <property type="project" value="UniProtKB-ARBA"/>
</dbReference>
<dbReference type="Pfam" id="PF00216">
    <property type="entry name" value="Bac_DNA_binding"/>
    <property type="match status" value="1"/>
</dbReference>
<evidence type="ECO:0000256" key="2">
    <source>
        <dbReference type="ARBA" id="ARBA00010529"/>
    </source>
</evidence>
<dbReference type="GO" id="GO:0005829">
    <property type="term" value="C:cytosol"/>
    <property type="evidence" value="ECO:0007669"/>
    <property type="project" value="TreeGrafter"/>
</dbReference>
<dbReference type="CDD" id="cd13831">
    <property type="entry name" value="HU"/>
    <property type="match status" value="1"/>
</dbReference>
<dbReference type="PATRIC" id="fig|171383.3.peg.3065"/>
<dbReference type="SUPFAM" id="SSF47729">
    <property type="entry name" value="IHF-like DNA-binding proteins"/>
    <property type="match status" value="1"/>
</dbReference>
<evidence type="ECO:0000313" key="7">
    <source>
        <dbReference type="Proteomes" id="UP000037530"/>
    </source>
</evidence>
<dbReference type="GO" id="GO:1990103">
    <property type="term" value="C:DnaA-HU complex"/>
    <property type="evidence" value="ECO:0007669"/>
    <property type="project" value="UniProtKB-ARBA"/>
</dbReference>
<dbReference type="RefSeq" id="WP_053409922.1">
    <property type="nucleotide sequence ID" value="NZ_LHPI01000013.1"/>
</dbReference>
<organism evidence="6 7">
    <name type="scientific">Vibrio hepatarius</name>
    <dbReference type="NCBI Taxonomy" id="171383"/>
    <lineage>
        <taxon>Bacteria</taxon>
        <taxon>Pseudomonadati</taxon>
        <taxon>Pseudomonadota</taxon>
        <taxon>Gammaproteobacteria</taxon>
        <taxon>Vibrionales</taxon>
        <taxon>Vibrionaceae</taxon>
        <taxon>Vibrio</taxon>
        <taxon>Vibrio oreintalis group</taxon>
    </lineage>
</organism>
<evidence type="ECO:0000256" key="5">
    <source>
        <dbReference type="RuleBase" id="RU003939"/>
    </source>
</evidence>
<keyword evidence="3" id="KW-0226">DNA condensation</keyword>
<dbReference type="GO" id="GO:0030261">
    <property type="term" value="P:chromosome condensation"/>
    <property type="evidence" value="ECO:0007669"/>
    <property type="project" value="UniProtKB-KW"/>
</dbReference>
<dbReference type="InterPro" id="IPR000119">
    <property type="entry name" value="Hist_DNA-bd"/>
</dbReference>
<dbReference type="Gene3D" id="4.10.520.10">
    <property type="entry name" value="IHF-like DNA-binding proteins"/>
    <property type="match status" value="1"/>
</dbReference>
<dbReference type="SMART" id="SM00411">
    <property type="entry name" value="BHL"/>
    <property type="match status" value="1"/>
</dbReference>
<dbReference type="GO" id="GO:0006270">
    <property type="term" value="P:DNA replication initiation"/>
    <property type="evidence" value="ECO:0007669"/>
    <property type="project" value="UniProtKB-ARBA"/>
</dbReference>
<evidence type="ECO:0000256" key="1">
    <source>
        <dbReference type="ARBA" id="ARBA00003819"/>
    </source>
</evidence>
<dbReference type="InterPro" id="IPR010992">
    <property type="entry name" value="IHF-like_DNA-bd_dom_sf"/>
</dbReference>
<reference evidence="7" key="1">
    <citation type="submission" date="2015-08" db="EMBL/GenBank/DDBJ databases">
        <title>Vibrio galatheae sp. nov., a novel member of the Vibrionaceae family isolated from the Solomon Islands.</title>
        <authorList>
            <person name="Giubergia S."/>
            <person name="Machado H."/>
            <person name="Mateiu R.V."/>
            <person name="Gram L."/>
        </authorList>
    </citation>
    <scope>NUCLEOTIDE SEQUENCE [LARGE SCALE GENOMIC DNA]</scope>
    <source>
        <strain evidence="7">DSM 19134</strain>
    </source>
</reference>
<dbReference type="AlphaFoldDB" id="A0A0M0HY40"/>
<dbReference type="Proteomes" id="UP000037530">
    <property type="component" value="Unassembled WGS sequence"/>
</dbReference>
<comment type="similarity">
    <text evidence="2 5">Belongs to the bacterial histone-like protein family.</text>
</comment>
<keyword evidence="7" id="KW-1185">Reference proteome</keyword>
<dbReference type="PROSITE" id="PS00045">
    <property type="entry name" value="HISTONE_LIKE"/>
    <property type="match status" value="1"/>
</dbReference>
<dbReference type="GO" id="GO:0042802">
    <property type="term" value="F:identical protein binding"/>
    <property type="evidence" value="ECO:0007669"/>
    <property type="project" value="UniProtKB-ARBA"/>
</dbReference>
<keyword evidence="4 6" id="KW-0238">DNA-binding</keyword>
<name>A0A0M0HY40_9VIBR</name>
<dbReference type="FunFam" id="4.10.520.10:FF:000001">
    <property type="entry name" value="DNA-binding protein HU"/>
    <property type="match status" value="1"/>
</dbReference>
<dbReference type="PANTHER" id="PTHR33175:SF3">
    <property type="entry name" value="DNA-BINDING PROTEIN HU-BETA"/>
    <property type="match status" value="1"/>
</dbReference>
<dbReference type="EMBL" id="LHPI01000013">
    <property type="protein sequence ID" value="KOO06991.1"/>
    <property type="molecule type" value="Genomic_DNA"/>
</dbReference>
<sequence length="91" mass="9590">MNKTQLVEAISEKADISKAAATRALDAMLEGITESLAAKEPVQFVGFGTFKVNERAARTGRNPKTGEAIEIKAATIPAFTAGKALKDAVNK</sequence>
<dbReference type="GO" id="GO:0030527">
    <property type="term" value="F:structural constituent of chromatin"/>
    <property type="evidence" value="ECO:0007669"/>
    <property type="project" value="InterPro"/>
</dbReference>
<evidence type="ECO:0000256" key="4">
    <source>
        <dbReference type="ARBA" id="ARBA00023125"/>
    </source>
</evidence>
<dbReference type="PANTHER" id="PTHR33175">
    <property type="entry name" value="DNA-BINDING PROTEIN HU"/>
    <property type="match status" value="1"/>
</dbReference>
<accession>A0A0M0HY40</accession>
<dbReference type="GO" id="GO:1990178">
    <property type="term" value="C:HU-DNA complex"/>
    <property type="evidence" value="ECO:0007669"/>
    <property type="project" value="UniProtKB-ARBA"/>
</dbReference>
<comment type="caution">
    <text evidence="6">The sequence shown here is derived from an EMBL/GenBank/DDBJ whole genome shotgun (WGS) entry which is preliminary data.</text>
</comment>
<gene>
    <name evidence="6" type="ORF">AKJ31_14970</name>
</gene>
<dbReference type="STRING" id="171383.AKJ31_14970"/>